<accession>A0A1V2I4C9</accession>
<protein>
    <submittedName>
        <fullName evidence="2">Uncharacterized protein</fullName>
    </submittedName>
</protein>
<feature type="region of interest" description="Disordered" evidence="1">
    <location>
        <begin position="17"/>
        <end position="49"/>
    </location>
</feature>
<keyword evidence="3" id="KW-1185">Reference proteome</keyword>
<evidence type="ECO:0000256" key="1">
    <source>
        <dbReference type="SAM" id="MobiDB-lite"/>
    </source>
</evidence>
<sequence length="85" mass="9249">MSAADPPETDAVRRWLAEQRARAPEPSDITGPEEDTPDPPSGVDPLPPEEIVVILPAEDFRLPDVLRHIEAGRIVRIIAVPPPST</sequence>
<feature type="compositionally biased region" description="Pro residues" evidence="1">
    <location>
        <begin position="38"/>
        <end position="48"/>
    </location>
</feature>
<proteinExistence type="predicted"/>
<evidence type="ECO:0000313" key="2">
    <source>
        <dbReference type="EMBL" id="ONH24176.1"/>
    </source>
</evidence>
<dbReference type="RefSeq" id="WP_076820931.1">
    <property type="nucleotide sequence ID" value="NZ_MOMC01000074.1"/>
</dbReference>
<dbReference type="EMBL" id="MOMC01000074">
    <property type="protein sequence ID" value="ONH24176.1"/>
    <property type="molecule type" value="Genomic_DNA"/>
</dbReference>
<evidence type="ECO:0000313" key="3">
    <source>
        <dbReference type="Proteomes" id="UP000188929"/>
    </source>
</evidence>
<name>A0A1V2I4C9_9ACTN</name>
<gene>
    <name evidence="2" type="ORF">BL253_30935</name>
</gene>
<dbReference type="Proteomes" id="UP000188929">
    <property type="component" value="Unassembled WGS sequence"/>
</dbReference>
<reference evidence="3" key="1">
    <citation type="submission" date="2016-10" db="EMBL/GenBank/DDBJ databases">
        <title>Frankia sp. NRRL B-16386 Genome sequencing.</title>
        <authorList>
            <person name="Ghodhbane-Gtari F."/>
            <person name="Swanson E."/>
            <person name="Gueddou A."/>
            <person name="Hezbri K."/>
            <person name="Ktari K."/>
            <person name="Nouioui I."/>
            <person name="Morris K."/>
            <person name="Simpson S."/>
            <person name="Abebe-Akele F."/>
            <person name="Thomas K."/>
            <person name="Gtari M."/>
            <person name="Tisa L.S."/>
        </authorList>
    </citation>
    <scope>NUCLEOTIDE SEQUENCE [LARGE SCALE GENOMIC DNA]</scope>
    <source>
        <strain evidence="3">NRRL B-16386</strain>
    </source>
</reference>
<organism evidence="2 3">
    <name type="scientific">Pseudofrankia asymbiotica</name>
    <dbReference type="NCBI Taxonomy" id="1834516"/>
    <lineage>
        <taxon>Bacteria</taxon>
        <taxon>Bacillati</taxon>
        <taxon>Actinomycetota</taxon>
        <taxon>Actinomycetes</taxon>
        <taxon>Frankiales</taxon>
        <taxon>Frankiaceae</taxon>
        <taxon>Pseudofrankia</taxon>
    </lineage>
</organism>
<dbReference type="AlphaFoldDB" id="A0A1V2I4C9"/>
<comment type="caution">
    <text evidence="2">The sequence shown here is derived from an EMBL/GenBank/DDBJ whole genome shotgun (WGS) entry which is preliminary data.</text>
</comment>